<keyword evidence="3" id="KW-1185">Reference proteome</keyword>
<accession>A0A326RTL8</accession>
<evidence type="ECO:0000313" key="3">
    <source>
        <dbReference type="Proteomes" id="UP000248917"/>
    </source>
</evidence>
<reference evidence="2 3" key="1">
    <citation type="submission" date="2018-06" db="EMBL/GenBank/DDBJ databases">
        <title>Genomic Encyclopedia of Archaeal and Bacterial Type Strains, Phase II (KMG-II): from individual species to whole genera.</title>
        <authorList>
            <person name="Goeker M."/>
        </authorList>
    </citation>
    <scope>NUCLEOTIDE SEQUENCE [LARGE SCALE GENOMIC DNA]</scope>
    <source>
        <strain evidence="2 3">T4</strain>
    </source>
</reference>
<dbReference type="RefSeq" id="WP_111391838.1">
    <property type="nucleotide sequence ID" value="NZ_QKTX01000003.1"/>
</dbReference>
<sequence>MKSFWILVLPVILFFSLSGCESQEALEPIKHPRFGVALVQEVSEKGVQFGANVFEIGSQEVIEYGFVYSKNNINPKTTMDDMVSVKGRPGDYFELFANHSLQVGQKYYVAAFMKTEDLVIYSKSEEFVSQGSDGFLITSVEWPEKIYKFQSLTIKGQRLSRSLSNYQVKIDQYNVSFSLLDSNTLIVDLPSQLLTETTGKEKEVELNLQVAGKSFTQKKIVTFQEPVFEKLPLQLINFDQEVVIKGDFLDLGQIGLKYNSILRSSLSISNKNEFRFFPYKDYVMGEHDVLDPDVIVTVRGVEYNLGKVFKIKPTQLLDSEIVFKNNRFVLRGSNFSTRSGPEDNQFIGETGERLNFVVEKAYPDSLIINLHSMEYSGRDFSFQVKNFGSLSNSVKVKVEIPGIRLKSSGLQHYIEDIRGIIQQGDFGYAITSKYIFQYDFSSLPIQIQQISTLPSYSSIYGHSIISATESYFVVGGGISLDRSSSPVYLYSIENKQWENLSLLPTSNSSFSRIYEVNDGIVFEGGITYSENSSERIDNNERWLYSIREKKWKQLASTQTIGSSTLFSLGQQHFGIFYNEMNGNRELYQKTGMEDSWQFVKKVDVSLGGIIQDNPMVIDNKVYFSSIYHPIVEFDLMTKNFRNIGNMSAEPHNYPMFRKGKSLWFIFGNSIYDFRPDLL</sequence>
<dbReference type="Proteomes" id="UP000248917">
    <property type="component" value="Unassembled WGS sequence"/>
</dbReference>
<dbReference type="InterPro" id="IPR015915">
    <property type="entry name" value="Kelch-typ_b-propeller"/>
</dbReference>
<dbReference type="AlphaFoldDB" id="A0A326RTL8"/>
<proteinExistence type="predicted"/>
<protein>
    <recommendedName>
        <fullName evidence="1">IPT/TIG domain-containing protein</fullName>
    </recommendedName>
</protein>
<name>A0A326RTL8_9BACT</name>
<dbReference type="PROSITE" id="PS51257">
    <property type="entry name" value="PROKAR_LIPOPROTEIN"/>
    <property type="match status" value="1"/>
</dbReference>
<organism evidence="2 3">
    <name type="scientific">Algoriphagus aquaeductus</name>
    <dbReference type="NCBI Taxonomy" id="475299"/>
    <lineage>
        <taxon>Bacteria</taxon>
        <taxon>Pseudomonadati</taxon>
        <taxon>Bacteroidota</taxon>
        <taxon>Cytophagia</taxon>
        <taxon>Cytophagales</taxon>
        <taxon>Cyclobacteriaceae</taxon>
        <taxon>Algoriphagus</taxon>
    </lineage>
</organism>
<dbReference type="Gene3D" id="2.120.10.80">
    <property type="entry name" value="Kelch-type beta propeller"/>
    <property type="match status" value="1"/>
</dbReference>
<dbReference type="Pfam" id="PF01833">
    <property type="entry name" value="TIG"/>
    <property type="match status" value="1"/>
</dbReference>
<comment type="caution">
    <text evidence="2">The sequence shown here is derived from an EMBL/GenBank/DDBJ whole genome shotgun (WGS) entry which is preliminary data.</text>
</comment>
<evidence type="ECO:0000259" key="1">
    <source>
        <dbReference type="Pfam" id="PF01833"/>
    </source>
</evidence>
<gene>
    <name evidence="2" type="ORF">CLV31_103167</name>
</gene>
<dbReference type="InterPro" id="IPR002909">
    <property type="entry name" value="IPT_dom"/>
</dbReference>
<dbReference type="OrthoDB" id="818416at2"/>
<feature type="domain" description="IPT/TIG" evidence="1">
    <location>
        <begin position="137"/>
        <end position="217"/>
    </location>
</feature>
<dbReference type="EMBL" id="QKTX01000003">
    <property type="protein sequence ID" value="PZV85375.1"/>
    <property type="molecule type" value="Genomic_DNA"/>
</dbReference>
<evidence type="ECO:0000313" key="2">
    <source>
        <dbReference type="EMBL" id="PZV85375.1"/>
    </source>
</evidence>
<dbReference type="SUPFAM" id="SSF117281">
    <property type="entry name" value="Kelch motif"/>
    <property type="match status" value="1"/>
</dbReference>